<evidence type="ECO:0000313" key="4">
    <source>
        <dbReference type="Proteomes" id="UP000628736"/>
    </source>
</evidence>
<dbReference type="GO" id="GO:0008324">
    <property type="term" value="F:monoatomic cation transmembrane transporter activity"/>
    <property type="evidence" value="ECO:0007669"/>
    <property type="project" value="InterPro"/>
</dbReference>
<dbReference type="InterPro" id="IPR036291">
    <property type="entry name" value="NAD(P)-bd_dom_sf"/>
</dbReference>
<feature type="domain" description="RCK C-terminal" evidence="2">
    <location>
        <begin position="134"/>
        <end position="216"/>
    </location>
</feature>
<dbReference type="PANTHER" id="PTHR43833">
    <property type="entry name" value="POTASSIUM CHANNEL PROTEIN 2-RELATED-RELATED"/>
    <property type="match status" value="1"/>
</dbReference>
<dbReference type="AlphaFoldDB" id="A0A8J6J8Y2"/>
<sequence length="216" mass="23660">MKSFLIIGLGRFGASLAVELCAQGHEVLAVDIQPERVQAVADQVTHCVVGDARDPEVLRSLGARNFDCAVAAASADVGVSALIVLNLKELGVARVVGKANSMVHRKVLEKIGADLVIFPEQEMAIRLARSLANGDILNFIELSDEFSIVERLVPEDWVGKSILELDIRAKWRVTVIAVRRGERMTISPGRDYVFQAQDDCMVILGSNADIDRLERR</sequence>
<dbReference type="RefSeq" id="WP_147570624.1">
    <property type="nucleotide sequence ID" value="NZ_JACOPO010000004.1"/>
</dbReference>
<dbReference type="InterPro" id="IPR036721">
    <property type="entry name" value="RCK_C_sf"/>
</dbReference>
<name>A0A8J6J8Y2_9FIRM</name>
<reference evidence="3" key="1">
    <citation type="submission" date="2020-08" db="EMBL/GenBank/DDBJ databases">
        <title>Genome public.</title>
        <authorList>
            <person name="Liu C."/>
            <person name="Sun Q."/>
        </authorList>
    </citation>
    <scope>NUCLEOTIDE SEQUENCE</scope>
    <source>
        <strain evidence="3">NSJ-23</strain>
    </source>
</reference>
<dbReference type="SUPFAM" id="SSF51735">
    <property type="entry name" value="NAD(P)-binding Rossmann-fold domains"/>
    <property type="match status" value="1"/>
</dbReference>
<dbReference type="Pfam" id="PF02254">
    <property type="entry name" value="TrkA_N"/>
    <property type="match status" value="1"/>
</dbReference>
<dbReference type="Gene3D" id="3.40.50.720">
    <property type="entry name" value="NAD(P)-binding Rossmann-like Domain"/>
    <property type="match status" value="1"/>
</dbReference>
<comment type="caution">
    <text evidence="3">The sequence shown here is derived from an EMBL/GenBank/DDBJ whole genome shotgun (WGS) entry which is preliminary data.</text>
</comment>
<dbReference type="Gene3D" id="3.30.70.1450">
    <property type="entry name" value="Regulator of K+ conductance, C-terminal domain"/>
    <property type="match status" value="1"/>
</dbReference>
<protein>
    <submittedName>
        <fullName evidence="3">TrkA family potassium uptake protein</fullName>
    </submittedName>
</protein>
<evidence type="ECO:0000259" key="2">
    <source>
        <dbReference type="PROSITE" id="PS51202"/>
    </source>
</evidence>
<dbReference type="SUPFAM" id="SSF116726">
    <property type="entry name" value="TrkA C-terminal domain-like"/>
    <property type="match status" value="1"/>
</dbReference>
<dbReference type="Proteomes" id="UP000628736">
    <property type="component" value="Unassembled WGS sequence"/>
</dbReference>
<feature type="domain" description="RCK N-terminal" evidence="1">
    <location>
        <begin position="1"/>
        <end position="118"/>
    </location>
</feature>
<dbReference type="PANTHER" id="PTHR43833:SF7">
    <property type="entry name" value="KTR SYSTEM POTASSIUM UPTAKE PROTEIN C"/>
    <property type="match status" value="1"/>
</dbReference>
<dbReference type="PROSITE" id="PS51202">
    <property type="entry name" value="RCK_C"/>
    <property type="match status" value="1"/>
</dbReference>
<dbReference type="InterPro" id="IPR050721">
    <property type="entry name" value="Trk_Ktr_HKT_K-transport"/>
</dbReference>
<evidence type="ECO:0000259" key="1">
    <source>
        <dbReference type="PROSITE" id="PS51201"/>
    </source>
</evidence>
<dbReference type="InterPro" id="IPR006037">
    <property type="entry name" value="RCK_C"/>
</dbReference>
<gene>
    <name evidence="3" type="ORF">H8S11_07185</name>
</gene>
<proteinExistence type="predicted"/>
<dbReference type="PROSITE" id="PS51201">
    <property type="entry name" value="RCK_N"/>
    <property type="match status" value="1"/>
</dbReference>
<dbReference type="Pfam" id="PF02080">
    <property type="entry name" value="TrkA_C"/>
    <property type="match status" value="1"/>
</dbReference>
<dbReference type="EMBL" id="JACOPO010000004">
    <property type="protein sequence ID" value="MBC5722592.1"/>
    <property type="molecule type" value="Genomic_DNA"/>
</dbReference>
<evidence type="ECO:0000313" key="3">
    <source>
        <dbReference type="EMBL" id="MBC5722592.1"/>
    </source>
</evidence>
<dbReference type="InterPro" id="IPR003148">
    <property type="entry name" value="RCK_N"/>
</dbReference>
<dbReference type="GO" id="GO:0006813">
    <property type="term" value="P:potassium ion transport"/>
    <property type="evidence" value="ECO:0007669"/>
    <property type="project" value="InterPro"/>
</dbReference>
<keyword evidence="4" id="KW-1185">Reference proteome</keyword>
<accession>A0A8J6J8Y2</accession>
<organism evidence="3 4">
    <name type="scientific">Flintibacter hominis</name>
    <dbReference type="NCBI Taxonomy" id="2763048"/>
    <lineage>
        <taxon>Bacteria</taxon>
        <taxon>Bacillati</taxon>
        <taxon>Bacillota</taxon>
        <taxon>Clostridia</taxon>
        <taxon>Eubacteriales</taxon>
        <taxon>Flintibacter</taxon>
    </lineage>
</organism>